<dbReference type="KEGG" id="scl:sce5408"/>
<dbReference type="BioCyc" id="SCEL448385:SCE_RS27755-MONOMER"/>
<dbReference type="InterPro" id="IPR019734">
    <property type="entry name" value="TPR_rpt"/>
</dbReference>
<dbReference type="Gene3D" id="1.25.40.10">
    <property type="entry name" value="Tetratricopeptide repeat domain"/>
    <property type="match status" value="1"/>
</dbReference>
<dbReference type="HOGENOM" id="CLU_120515_0_0_7"/>
<accession>A9FY14</accession>
<evidence type="ECO:0008006" key="3">
    <source>
        <dbReference type="Google" id="ProtNLM"/>
    </source>
</evidence>
<organism evidence="1 2">
    <name type="scientific">Sorangium cellulosum (strain So ce56)</name>
    <name type="common">Polyangium cellulosum (strain So ce56)</name>
    <dbReference type="NCBI Taxonomy" id="448385"/>
    <lineage>
        <taxon>Bacteria</taxon>
        <taxon>Pseudomonadati</taxon>
        <taxon>Myxococcota</taxon>
        <taxon>Polyangia</taxon>
        <taxon>Polyangiales</taxon>
        <taxon>Polyangiaceae</taxon>
        <taxon>Sorangium</taxon>
    </lineage>
</organism>
<dbReference type="Pfam" id="PF13181">
    <property type="entry name" value="TPR_8"/>
    <property type="match status" value="1"/>
</dbReference>
<proteinExistence type="predicted"/>
<dbReference type="EMBL" id="AM746676">
    <property type="protein sequence ID" value="CAN95571.1"/>
    <property type="molecule type" value="Genomic_DNA"/>
</dbReference>
<evidence type="ECO:0000313" key="2">
    <source>
        <dbReference type="Proteomes" id="UP000002139"/>
    </source>
</evidence>
<keyword evidence="2" id="KW-1185">Reference proteome</keyword>
<dbReference type="STRING" id="448385.sce5408"/>
<dbReference type="SUPFAM" id="SSF48452">
    <property type="entry name" value="TPR-like"/>
    <property type="match status" value="1"/>
</dbReference>
<gene>
    <name evidence="1" type="ordered locus">sce5408</name>
</gene>
<sequence>MDLDNPVIRLCAEGTRAEFEGRKEDARELYRQAWAACKDDYDACVAAHYVARFQDTPEEAMSWNREALVRARKVDDERVQSFYPSLYVNLGRSHELLGNREEAEHFYRLAAELGLEHQPDE</sequence>
<name>A9FY14_SORC5</name>
<dbReference type="eggNOG" id="COG0457">
    <property type="taxonomic scope" value="Bacteria"/>
</dbReference>
<dbReference type="InterPro" id="IPR011990">
    <property type="entry name" value="TPR-like_helical_dom_sf"/>
</dbReference>
<protein>
    <recommendedName>
        <fullName evidence="3">Tetratricopeptide repeat protein</fullName>
    </recommendedName>
</protein>
<reference evidence="1 2" key="1">
    <citation type="journal article" date="2007" name="Nat. Biotechnol.">
        <title>Complete genome sequence of the myxobacterium Sorangium cellulosum.</title>
        <authorList>
            <person name="Schneiker S."/>
            <person name="Perlova O."/>
            <person name="Kaiser O."/>
            <person name="Gerth K."/>
            <person name="Alici A."/>
            <person name="Altmeyer M.O."/>
            <person name="Bartels D."/>
            <person name="Bekel T."/>
            <person name="Beyer S."/>
            <person name="Bode E."/>
            <person name="Bode H.B."/>
            <person name="Bolten C.J."/>
            <person name="Choudhuri J.V."/>
            <person name="Doss S."/>
            <person name="Elnakady Y.A."/>
            <person name="Frank B."/>
            <person name="Gaigalat L."/>
            <person name="Goesmann A."/>
            <person name="Groeger C."/>
            <person name="Gross F."/>
            <person name="Jelsbak L."/>
            <person name="Jelsbak L."/>
            <person name="Kalinowski J."/>
            <person name="Kegler C."/>
            <person name="Knauber T."/>
            <person name="Konietzny S."/>
            <person name="Kopp M."/>
            <person name="Krause L."/>
            <person name="Krug D."/>
            <person name="Linke B."/>
            <person name="Mahmud T."/>
            <person name="Martinez-Arias R."/>
            <person name="McHardy A.C."/>
            <person name="Merai M."/>
            <person name="Meyer F."/>
            <person name="Mormann S."/>
            <person name="Munoz-Dorado J."/>
            <person name="Perez J."/>
            <person name="Pradella S."/>
            <person name="Rachid S."/>
            <person name="Raddatz G."/>
            <person name="Rosenau F."/>
            <person name="Rueckert C."/>
            <person name="Sasse F."/>
            <person name="Scharfe M."/>
            <person name="Schuster S.C."/>
            <person name="Suen G."/>
            <person name="Treuner-Lange A."/>
            <person name="Velicer G.J."/>
            <person name="Vorholter F.-J."/>
            <person name="Weissman K.J."/>
            <person name="Welch R.D."/>
            <person name="Wenzel S.C."/>
            <person name="Whitworth D.E."/>
            <person name="Wilhelm S."/>
            <person name="Wittmann C."/>
            <person name="Bloecker H."/>
            <person name="Puehler A."/>
            <person name="Mueller R."/>
        </authorList>
    </citation>
    <scope>NUCLEOTIDE SEQUENCE [LARGE SCALE GENOMIC DNA]</scope>
    <source>
        <strain evidence="2">So ce56</strain>
    </source>
</reference>
<dbReference type="Proteomes" id="UP000002139">
    <property type="component" value="Chromosome"/>
</dbReference>
<dbReference type="AlphaFoldDB" id="A9FY14"/>
<dbReference type="OrthoDB" id="8450665at2"/>
<evidence type="ECO:0000313" key="1">
    <source>
        <dbReference type="EMBL" id="CAN95571.1"/>
    </source>
</evidence>